<evidence type="ECO:0000256" key="1">
    <source>
        <dbReference type="SAM" id="MobiDB-lite"/>
    </source>
</evidence>
<name>A0A1B2F014_9HYPH</name>
<organism evidence="2">
    <name type="scientific">Microvirga ossetica</name>
    <dbReference type="NCBI Taxonomy" id="1882682"/>
    <lineage>
        <taxon>Bacteria</taxon>
        <taxon>Pseudomonadati</taxon>
        <taxon>Pseudomonadota</taxon>
        <taxon>Alphaproteobacteria</taxon>
        <taxon>Hyphomicrobiales</taxon>
        <taxon>Methylobacteriaceae</taxon>
        <taxon>Microvirga</taxon>
    </lineage>
</organism>
<dbReference type="EMBL" id="CP016621">
    <property type="protein sequence ID" value="ANY85534.1"/>
    <property type="molecule type" value="Genomic_DNA"/>
</dbReference>
<protein>
    <submittedName>
        <fullName evidence="2">Uncharacterized protein</fullName>
    </submittedName>
</protein>
<gene>
    <name evidence="2" type="ORF">BB934_45790</name>
</gene>
<accession>A0A1B2F014</accession>
<reference evidence="2" key="1">
    <citation type="submission" date="2016-07" db="EMBL/GenBank/DDBJ databases">
        <title>Microvirga ossetica sp. nov. a new species of rhizobia isolated from root nodules of the legume species Vicia alpestris Steven originated from North Ossetia region in the Caucasus.</title>
        <authorList>
            <person name="Safronova V.I."/>
            <person name="Kuznetsova I.G."/>
            <person name="Sazanova A.L."/>
            <person name="Belimov A."/>
            <person name="Andronov E."/>
            <person name="Osledkin Y.S."/>
            <person name="Onishchuk O.P."/>
            <person name="Kurchak O.N."/>
            <person name="Shaposhnikov A.I."/>
            <person name="Willems A."/>
            <person name="Tikhonovich I.A."/>
        </authorList>
    </citation>
    <scope>NUCLEOTIDE SEQUENCE [LARGE SCALE GENOMIC DNA]</scope>
    <source>
        <strain evidence="2">V5/3M</strain>
        <plasmid evidence="2">unnamed5</plasmid>
    </source>
</reference>
<dbReference type="AlphaFoldDB" id="A0A1B2F014"/>
<sequence length="79" mass="8830">MLLSDTDARNASQIKESTDARSKAHALSIALALTRFVVEQIMKGNELLVRNKDGKLERVIMPELENIRNQEGRVQHSSG</sequence>
<keyword evidence="2" id="KW-0614">Plasmid</keyword>
<dbReference type="KEGG" id="moc:BB934_45790"/>
<evidence type="ECO:0000313" key="2">
    <source>
        <dbReference type="EMBL" id="ANY85534.1"/>
    </source>
</evidence>
<feature type="region of interest" description="Disordered" evidence="1">
    <location>
        <begin position="1"/>
        <end position="20"/>
    </location>
</feature>
<proteinExistence type="predicted"/>
<geneLocation type="plasmid" evidence="2">
    <name>unnamed5</name>
</geneLocation>